<keyword evidence="4" id="KW-1185">Reference proteome</keyword>
<feature type="domain" description="Hemerythrin-like" evidence="1">
    <location>
        <begin position="15"/>
        <end position="141"/>
    </location>
</feature>
<dbReference type="Pfam" id="PF01814">
    <property type="entry name" value="Hemerythrin"/>
    <property type="match status" value="1"/>
</dbReference>
<dbReference type="EMBL" id="FNIC01000005">
    <property type="protein sequence ID" value="SDN93699.1"/>
    <property type="molecule type" value="Genomic_DNA"/>
</dbReference>
<dbReference type="Pfam" id="PF10006">
    <property type="entry name" value="DUF2249"/>
    <property type="match status" value="1"/>
</dbReference>
<dbReference type="OrthoDB" id="8451629at2"/>
<dbReference type="RefSeq" id="WP_091025647.1">
    <property type="nucleotide sequence ID" value="NZ_BKAE01000018.1"/>
</dbReference>
<evidence type="ECO:0000313" key="3">
    <source>
        <dbReference type="EMBL" id="SDN93699.1"/>
    </source>
</evidence>
<dbReference type="InterPro" id="IPR012312">
    <property type="entry name" value="Hemerythrin-like"/>
</dbReference>
<organism evidence="3 4">
    <name type="scientific">Nocardioides szechwanensis</name>
    <dbReference type="NCBI Taxonomy" id="1005944"/>
    <lineage>
        <taxon>Bacteria</taxon>
        <taxon>Bacillati</taxon>
        <taxon>Actinomycetota</taxon>
        <taxon>Actinomycetes</taxon>
        <taxon>Propionibacteriales</taxon>
        <taxon>Nocardioidaceae</taxon>
        <taxon>Nocardioides</taxon>
    </lineage>
</organism>
<evidence type="ECO:0000259" key="2">
    <source>
        <dbReference type="Pfam" id="PF10006"/>
    </source>
</evidence>
<name>A0A1H0FGY6_9ACTN</name>
<reference evidence="4" key="1">
    <citation type="submission" date="2016-10" db="EMBL/GenBank/DDBJ databases">
        <authorList>
            <person name="Varghese N."/>
            <person name="Submissions S."/>
        </authorList>
    </citation>
    <scope>NUCLEOTIDE SEQUENCE [LARGE SCALE GENOMIC DNA]</scope>
    <source>
        <strain evidence="4">CGMCC 1.11147</strain>
    </source>
</reference>
<protein>
    <submittedName>
        <fullName evidence="3">Uncharacterized conserved protein, DUF2249 family</fullName>
    </submittedName>
</protein>
<dbReference type="Proteomes" id="UP000199004">
    <property type="component" value="Unassembled WGS sequence"/>
</dbReference>
<evidence type="ECO:0000259" key="1">
    <source>
        <dbReference type="Pfam" id="PF01814"/>
    </source>
</evidence>
<dbReference type="STRING" id="1005944.SAMN05192576_3029"/>
<feature type="domain" description="DUF2249" evidence="2">
    <location>
        <begin position="185"/>
        <end position="254"/>
    </location>
</feature>
<proteinExistence type="predicted"/>
<evidence type="ECO:0000313" key="4">
    <source>
        <dbReference type="Proteomes" id="UP000199004"/>
    </source>
</evidence>
<dbReference type="Gene3D" id="1.20.120.520">
    <property type="entry name" value="nmb1532 protein domain like"/>
    <property type="match status" value="1"/>
</dbReference>
<accession>A0A1H0FGY6</accession>
<dbReference type="AlphaFoldDB" id="A0A1H0FGY6"/>
<gene>
    <name evidence="3" type="ORF">SAMN05192576_3029</name>
</gene>
<sequence length="257" mass="26969">MDNLTFASTEADARAVEAVEAHHAALAGALTVQATALADLARAGRADDAEHARTQLLAWCRDELVPHALAEEGSLYRAAAEQAEARLLVEAMLAQHRAIVGLVDALEAARDAVSAAVAAGALRSLFEVHLAAENDQILPLLVAAPHVSVADLLGDLHEMVGGSGEAAHAESACGCHEVDPAGWPELDARLVPHKIRHATVFGALDAVAPGASLVLLAPHDPVPLLDQLQAREPDAFTVDYLARGPETWRLLITRRAG</sequence>
<dbReference type="InterPro" id="IPR018720">
    <property type="entry name" value="DUF2249"/>
</dbReference>